<dbReference type="GO" id="GO:0050660">
    <property type="term" value="F:flavin adenine dinucleotide binding"/>
    <property type="evidence" value="ECO:0007669"/>
    <property type="project" value="InterPro"/>
</dbReference>
<dbReference type="InterPro" id="IPR036188">
    <property type="entry name" value="FAD/NAD-bd_sf"/>
</dbReference>
<keyword evidence="2" id="KW-0285">Flavoprotein</keyword>
<dbReference type="PIRSF" id="PIRSF000137">
    <property type="entry name" value="Alcohol_oxidase"/>
    <property type="match status" value="1"/>
</dbReference>
<sequence length="678" mass="73655">MKAFAVLALLTSLAAARYINGADHTPFKGVNVKRADNSSATDTTTLEDYEYVIVGSGPGGAPLAARLAIAGHKVLLLEAGDDQTNTTQYNVPVLHAVASEYEPMRWDYFVKHFDDDTEIERDTKVTYELPDGTRYTGANPPAGAKPLGILYPRVGSLGGCSSHNALITIYPFKSDWKHIQDITGDASWAPDNMRKYFTKLERSRYLPSSIVGHGFNGWLETSLTQLTLIAQDFKVLSLVVAAASGMGKGLIGSLLTTVTGLAQILLRDINHPGPLRDSQEGLWQVPIAVKIPEYKRAGPVDLLNEVVSARNADGSRKYHLDIQLNTLVTTVKFEDGTDGKPRATGVNFLTGRSLYGADPRRQDGRVTSKGTKGSVTATREVILSAGAFNTPQILKLSGIGPRDELENFDIPVVKELPGVGLNLQDRYEVPIIGEAPSKLALLNGCTFLEGYDACLEKYETQPAINKGAYATNGVAIAITKRSKKTPNGNADLLIAGWPVYFNGYYPGYFKNATRDRTQWTWLTLKAESRNNAGTITLRSADPQEVPDIRKRNFAVGGDDDLNALVEGIKFGRKAFKDLIPLDGKFTEVWPGKQTATDAQLKEFAKYESWGHHASCTAPIGADDDVNAVLDGNFKVRGVESLRVVDASSFPKIPGTYLALPLYMISEKAADVIIADAKA</sequence>
<dbReference type="AlphaFoldDB" id="A0A9P4L9C1"/>
<dbReference type="InterPro" id="IPR007867">
    <property type="entry name" value="GMC_OxRtase_C"/>
</dbReference>
<dbReference type="Pfam" id="PF05199">
    <property type="entry name" value="GMC_oxred_C"/>
    <property type="match status" value="1"/>
</dbReference>
<dbReference type="SUPFAM" id="SSF51905">
    <property type="entry name" value="FAD/NAD(P)-binding domain"/>
    <property type="match status" value="1"/>
</dbReference>
<dbReference type="OrthoDB" id="269227at2759"/>
<keyword evidence="3" id="KW-0732">Signal</keyword>
<dbReference type="Gene3D" id="3.30.560.10">
    <property type="entry name" value="Glucose Oxidase, domain 3"/>
    <property type="match status" value="2"/>
</dbReference>
<dbReference type="PANTHER" id="PTHR11552:SF213">
    <property type="entry name" value="DEHYDROGENASE, PUTATIVE-RELATED"/>
    <property type="match status" value="1"/>
</dbReference>
<dbReference type="RefSeq" id="XP_040788627.1">
    <property type="nucleotide sequence ID" value="XM_040936936.1"/>
</dbReference>
<evidence type="ECO:0000256" key="2">
    <source>
        <dbReference type="PIRSR" id="PIRSR000137-2"/>
    </source>
</evidence>
<feature type="domain" description="Glucose-methanol-choline oxidoreductase N-terminal" evidence="4">
    <location>
        <begin position="386"/>
        <end position="400"/>
    </location>
</feature>
<evidence type="ECO:0000256" key="1">
    <source>
        <dbReference type="ARBA" id="ARBA00010790"/>
    </source>
</evidence>
<dbReference type="EMBL" id="ML976616">
    <property type="protein sequence ID" value="KAF1846064.1"/>
    <property type="molecule type" value="Genomic_DNA"/>
</dbReference>
<feature type="chain" id="PRO_5040329174" evidence="3">
    <location>
        <begin position="17"/>
        <end position="678"/>
    </location>
</feature>
<keyword evidence="2" id="KW-0274">FAD</keyword>
<dbReference type="GeneID" id="63854186"/>
<dbReference type="SUPFAM" id="SSF54373">
    <property type="entry name" value="FAD-linked reductases, C-terminal domain"/>
    <property type="match status" value="1"/>
</dbReference>
<feature type="signal peptide" evidence="3">
    <location>
        <begin position="1"/>
        <end position="16"/>
    </location>
</feature>
<comment type="similarity">
    <text evidence="1">Belongs to the GMC oxidoreductase family.</text>
</comment>
<comment type="caution">
    <text evidence="5">The sequence shown here is derived from an EMBL/GenBank/DDBJ whole genome shotgun (WGS) entry which is preliminary data.</text>
</comment>
<dbReference type="PROSITE" id="PS00624">
    <property type="entry name" value="GMC_OXRED_2"/>
    <property type="match status" value="1"/>
</dbReference>
<dbReference type="GO" id="GO:0016614">
    <property type="term" value="F:oxidoreductase activity, acting on CH-OH group of donors"/>
    <property type="evidence" value="ECO:0007669"/>
    <property type="project" value="InterPro"/>
</dbReference>
<dbReference type="PANTHER" id="PTHR11552">
    <property type="entry name" value="GLUCOSE-METHANOL-CHOLINE GMC OXIDOREDUCTASE"/>
    <property type="match status" value="1"/>
</dbReference>
<evidence type="ECO:0000313" key="6">
    <source>
        <dbReference type="Proteomes" id="UP000800039"/>
    </source>
</evidence>
<reference evidence="5" key="1">
    <citation type="submission" date="2020-01" db="EMBL/GenBank/DDBJ databases">
        <authorList>
            <consortium name="DOE Joint Genome Institute"/>
            <person name="Haridas S."/>
            <person name="Albert R."/>
            <person name="Binder M."/>
            <person name="Bloem J."/>
            <person name="Labutti K."/>
            <person name="Salamov A."/>
            <person name="Andreopoulos B."/>
            <person name="Baker S.E."/>
            <person name="Barry K."/>
            <person name="Bills G."/>
            <person name="Bluhm B.H."/>
            <person name="Cannon C."/>
            <person name="Castanera R."/>
            <person name="Culley D.E."/>
            <person name="Daum C."/>
            <person name="Ezra D."/>
            <person name="Gonzalez J.B."/>
            <person name="Henrissat B."/>
            <person name="Kuo A."/>
            <person name="Liang C."/>
            <person name="Lipzen A."/>
            <person name="Lutzoni F."/>
            <person name="Magnuson J."/>
            <person name="Mondo S."/>
            <person name="Nolan M."/>
            <person name="Ohm R."/>
            <person name="Pangilinan J."/>
            <person name="Park H.-J."/>
            <person name="Ramirez L."/>
            <person name="Alfaro M."/>
            <person name="Sun H."/>
            <person name="Tritt A."/>
            <person name="Yoshinaga Y."/>
            <person name="Zwiers L.-H."/>
            <person name="Turgeon B.G."/>
            <person name="Goodwin S.B."/>
            <person name="Spatafora J.W."/>
            <person name="Crous P.W."/>
            <person name="Grigoriev I.V."/>
        </authorList>
    </citation>
    <scope>NUCLEOTIDE SEQUENCE</scope>
    <source>
        <strain evidence="5">CBS 394.84</strain>
    </source>
</reference>
<dbReference type="Proteomes" id="UP000800039">
    <property type="component" value="Unassembled WGS sequence"/>
</dbReference>
<keyword evidence="6" id="KW-1185">Reference proteome</keyword>
<evidence type="ECO:0000259" key="4">
    <source>
        <dbReference type="PROSITE" id="PS00624"/>
    </source>
</evidence>
<protein>
    <submittedName>
        <fullName evidence="5">GMC oxidoreductase</fullName>
    </submittedName>
</protein>
<dbReference type="InterPro" id="IPR000172">
    <property type="entry name" value="GMC_OxRdtase_N"/>
</dbReference>
<accession>A0A9P4L9C1</accession>
<proteinExistence type="inferred from homology"/>
<evidence type="ECO:0000313" key="5">
    <source>
        <dbReference type="EMBL" id="KAF1846064.1"/>
    </source>
</evidence>
<evidence type="ECO:0000256" key="3">
    <source>
        <dbReference type="SAM" id="SignalP"/>
    </source>
</evidence>
<name>A0A9P4L9C1_9PLEO</name>
<organism evidence="5 6">
    <name type="scientific">Cucurbitaria berberidis CBS 394.84</name>
    <dbReference type="NCBI Taxonomy" id="1168544"/>
    <lineage>
        <taxon>Eukaryota</taxon>
        <taxon>Fungi</taxon>
        <taxon>Dikarya</taxon>
        <taxon>Ascomycota</taxon>
        <taxon>Pezizomycotina</taxon>
        <taxon>Dothideomycetes</taxon>
        <taxon>Pleosporomycetidae</taxon>
        <taxon>Pleosporales</taxon>
        <taxon>Pleosporineae</taxon>
        <taxon>Cucurbitariaceae</taxon>
        <taxon>Cucurbitaria</taxon>
    </lineage>
</organism>
<feature type="binding site" evidence="2">
    <location>
        <position position="328"/>
    </location>
    <ligand>
        <name>FAD</name>
        <dbReference type="ChEBI" id="CHEBI:57692"/>
    </ligand>
</feature>
<dbReference type="Gene3D" id="3.50.50.60">
    <property type="entry name" value="FAD/NAD(P)-binding domain"/>
    <property type="match status" value="2"/>
</dbReference>
<dbReference type="InterPro" id="IPR012132">
    <property type="entry name" value="GMC_OxRdtase"/>
</dbReference>
<comment type="cofactor">
    <cofactor evidence="2">
        <name>FAD</name>
        <dbReference type="ChEBI" id="CHEBI:57692"/>
    </cofactor>
</comment>
<dbReference type="Pfam" id="PF00732">
    <property type="entry name" value="GMC_oxred_N"/>
    <property type="match status" value="1"/>
</dbReference>
<gene>
    <name evidence="5" type="ORF">K460DRAFT_406287</name>
</gene>